<protein>
    <recommendedName>
        <fullName evidence="13 14">Crossover junction endodeoxyribonuclease RuvC</fullName>
        <ecNumber evidence="13 14">3.1.21.10</ecNumber>
    </recommendedName>
    <alternativeName>
        <fullName evidence="13">Holliday junction nuclease RuvC</fullName>
    </alternativeName>
    <alternativeName>
        <fullName evidence="13">Holliday junction resolvase RuvC</fullName>
    </alternativeName>
</protein>
<evidence type="ECO:0000313" key="16">
    <source>
        <dbReference type="Proteomes" id="UP000503399"/>
    </source>
</evidence>
<dbReference type="NCBIfam" id="TIGR00228">
    <property type="entry name" value="ruvC"/>
    <property type="match status" value="1"/>
</dbReference>
<gene>
    <name evidence="13 15" type="primary">ruvC</name>
    <name evidence="15" type="ORF">R50_0915</name>
</gene>
<evidence type="ECO:0000256" key="3">
    <source>
        <dbReference type="ARBA" id="ARBA00022722"/>
    </source>
</evidence>
<feature type="binding site" evidence="13">
    <location>
        <position position="141"/>
    </location>
    <ligand>
        <name>Mg(2+)</name>
        <dbReference type="ChEBI" id="CHEBI:18420"/>
        <label>1</label>
    </ligand>
</feature>
<dbReference type="InterPro" id="IPR002176">
    <property type="entry name" value="X-over_junc_endoDNase_RuvC"/>
</dbReference>
<keyword evidence="10 13" id="KW-0233">DNA recombination</keyword>
<dbReference type="GO" id="GO:0003677">
    <property type="term" value="F:DNA binding"/>
    <property type="evidence" value="ECO:0007669"/>
    <property type="project" value="UniProtKB-KW"/>
</dbReference>
<dbReference type="PANTHER" id="PTHR30194:SF3">
    <property type="entry name" value="CROSSOVER JUNCTION ENDODEOXYRIBONUCLEASE RUVC"/>
    <property type="match status" value="1"/>
</dbReference>
<evidence type="ECO:0000256" key="14">
    <source>
        <dbReference type="NCBIfam" id="TIGR00228"/>
    </source>
</evidence>
<keyword evidence="8 13" id="KW-0460">Magnesium</keyword>
<feature type="binding site" evidence="13">
    <location>
        <position position="7"/>
    </location>
    <ligand>
        <name>Mg(2+)</name>
        <dbReference type="ChEBI" id="CHEBI:18420"/>
        <label>1</label>
    </ligand>
</feature>
<comment type="function">
    <text evidence="13">The RuvA-RuvB-RuvC complex processes Holliday junction (HJ) DNA during genetic recombination and DNA repair. Endonuclease that resolves HJ intermediates. Cleaves cruciform DNA by making single-stranded nicks across the HJ at symmetrical positions within the homologous arms, yielding a 5'-phosphate and a 3'-hydroxyl group; requires a central core of homology in the junction. The consensus cleavage sequence is 5'-(A/T)TT(C/G)-3'. Cleavage occurs on the 3'-side of the TT dinucleotide at the point of strand exchange. HJ branch migration catalyzed by RuvA-RuvB allows RuvC to scan DNA until it finds its consensus sequence, where it cleaves and resolves the cruciform DNA.</text>
</comment>
<dbReference type="InterPro" id="IPR020563">
    <property type="entry name" value="X-over_junc_endoDNase_Mg_BS"/>
</dbReference>
<keyword evidence="16" id="KW-1185">Reference proteome</keyword>
<dbReference type="EC" id="3.1.21.10" evidence="13 14"/>
<comment type="catalytic activity">
    <reaction evidence="12 13">
        <text>Endonucleolytic cleavage at a junction such as a reciprocal single-stranded crossover between two homologous DNA duplexes (Holliday junction).</text>
        <dbReference type="EC" id="3.1.21.10"/>
    </reaction>
</comment>
<dbReference type="Proteomes" id="UP000503399">
    <property type="component" value="Chromosome"/>
</dbReference>
<dbReference type="GO" id="GO:0000287">
    <property type="term" value="F:magnesium ion binding"/>
    <property type="evidence" value="ECO:0007669"/>
    <property type="project" value="UniProtKB-UniRule"/>
</dbReference>
<keyword evidence="4 13" id="KW-0479">Metal-binding</keyword>
<feature type="binding site" evidence="13">
    <location>
        <position position="68"/>
    </location>
    <ligand>
        <name>Mg(2+)</name>
        <dbReference type="ChEBI" id="CHEBI:18420"/>
        <label>2</label>
    </ligand>
</feature>
<sequence length="163" mass="16649">MRVIGVDPGTAICGWGVVDGGPGGALTALAYGAVRTPAGRDPGARLTAVYDGIRAVIARWRPERAVVEKLFFGTNATSALAVGQARGVVLLALAQAGVPVLELSPAEVKQALTGYGRAGKAQMQAMVGRVLGLAEVPRPDDAADALAMAVTGVQVARFEEMTP</sequence>
<evidence type="ECO:0000256" key="6">
    <source>
        <dbReference type="ARBA" id="ARBA00022763"/>
    </source>
</evidence>
<reference evidence="15 16" key="1">
    <citation type="submission" date="2020-02" db="EMBL/GenBank/DDBJ databases">
        <authorList>
            <person name="Hogendoorn C."/>
        </authorList>
    </citation>
    <scope>NUCLEOTIDE SEQUENCE [LARGE SCALE GENOMIC DNA]</scope>
    <source>
        <strain evidence="15">R501</strain>
    </source>
</reference>
<keyword evidence="3 13" id="KW-0540">Nuclease</keyword>
<keyword evidence="7 13" id="KW-0378">Hydrolase</keyword>
<organism evidence="15 16">
    <name type="scientific">Candidatus Hydrogenisulfobacillus filiaventi</name>
    <dbReference type="NCBI Taxonomy" id="2707344"/>
    <lineage>
        <taxon>Bacteria</taxon>
        <taxon>Bacillati</taxon>
        <taxon>Bacillota</taxon>
        <taxon>Clostridia</taxon>
        <taxon>Eubacteriales</taxon>
        <taxon>Clostridiales Family XVII. Incertae Sedis</taxon>
        <taxon>Candidatus Hydrogenisulfobacillus</taxon>
    </lineage>
</organism>
<dbReference type="GO" id="GO:0008821">
    <property type="term" value="F:crossover junction DNA endonuclease activity"/>
    <property type="evidence" value="ECO:0007669"/>
    <property type="project" value="UniProtKB-UniRule"/>
</dbReference>
<dbReference type="NCBIfam" id="NF000711">
    <property type="entry name" value="PRK00039.2-1"/>
    <property type="match status" value="1"/>
</dbReference>
<name>A0A6F8ZER5_9FIRM</name>
<keyword evidence="5 13" id="KW-0255">Endonuclease</keyword>
<evidence type="ECO:0000256" key="10">
    <source>
        <dbReference type="ARBA" id="ARBA00023172"/>
    </source>
</evidence>
<dbReference type="PANTHER" id="PTHR30194">
    <property type="entry name" value="CROSSOVER JUNCTION ENDODEOXYRIBONUCLEASE RUVC"/>
    <property type="match status" value="1"/>
</dbReference>
<evidence type="ECO:0000313" key="15">
    <source>
        <dbReference type="EMBL" id="CAB1128421.1"/>
    </source>
</evidence>
<feature type="active site" evidence="13">
    <location>
        <position position="141"/>
    </location>
</feature>
<evidence type="ECO:0000256" key="4">
    <source>
        <dbReference type="ARBA" id="ARBA00022723"/>
    </source>
</evidence>
<evidence type="ECO:0000256" key="5">
    <source>
        <dbReference type="ARBA" id="ARBA00022759"/>
    </source>
</evidence>
<feature type="active site" evidence="13">
    <location>
        <position position="68"/>
    </location>
</feature>
<keyword evidence="11 13" id="KW-0234">DNA repair</keyword>
<keyword evidence="9 13" id="KW-0238">DNA-binding</keyword>
<dbReference type="Pfam" id="PF02075">
    <property type="entry name" value="RuvC"/>
    <property type="match status" value="1"/>
</dbReference>
<evidence type="ECO:0000256" key="7">
    <source>
        <dbReference type="ARBA" id="ARBA00022801"/>
    </source>
</evidence>
<keyword evidence="6 13" id="KW-0227">DNA damage</keyword>
<dbReference type="GO" id="GO:0048476">
    <property type="term" value="C:Holliday junction resolvase complex"/>
    <property type="evidence" value="ECO:0007669"/>
    <property type="project" value="UniProtKB-UniRule"/>
</dbReference>
<accession>A0A6F8ZER5</accession>
<keyword evidence="2 13" id="KW-0963">Cytoplasm</keyword>
<dbReference type="InterPro" id="IPR012337">
    <property type="entry name" value="RNaseH-like_sf"/>
</dbReference>
<dbReference type="GO" id="GO:0006310">
    <property type="term" value="P:DNA recombination"/>
    <property type="evidence" value="ECO:0007669"/>
    <property type="project" value="UniProtKB-UniRule"/>
</dbReference>
<evidence type="ECO:0000256" key="8">
    <source>
        <dbReference type="ARBA" id="ARBA00022842"/>
    </source>
</evidence>
<dbReference type="KEGG" id="hfv:R50_0915"/>
<evidence type="ECO:0000256" key="1">
    <source>
        <dbReference type="ARBA" id="ARBA00009518"/>
    </source>
</evidence>
<dbReference type="SUPFAM" id="SSF53098">
    <property type="entry name" value="Ribonuclease H-like"/>
    <property type="match status" value="1"/>
</dbReference>
<evidence type="ECO:0000256" key="12">
    <source>
        <dbReference type="ARBA" id="ARBA00029354"/>
    </source>
</evidence>
<feature type="active site" evidence="13">
    <location>
        <position position="7"/>
    </location>
</feature>
<dbReference type="CDD" id="cd16962">
    <property type="entry name" value="RuvC"/>
    <property type="match status" value="1"/>
</dbReference>
<evidence type="ECO:0000256" key="2">
    <source>
        <dbReference type="ARBA" id="ARBA00022490"/>
    </source>
</evidence>
<dbReference type="InterPro" id="IPR036397">
    <property type="entry name" value="RNaseH_sf"/>
</dbReference>
<dbReference type="GO" id="GO:0005737">
    <property type="term" value="C:cytoplasm"/>
    <property type="evidence" value="ECO:0007669"/>
    <property type="project" value="UniProtKB-SubCell"/>
</dbReference>
<dbReference type="PRINTS" id="PR00696">
    <property type="entry name" value="RSOLVASERUVC"/>
</dbReference>
<dbReference type="AlphaFoldDB" id="A0A6F8ZER5"/>
<dbReference type="Gene3D" id="3.30.420.10">
    <property type="entry name" value="Ribonuclease H-like superfamily/Ribonuclease H"/>
    <property type="match status" value="1"/>
</dbReference>
<dbReference type="HAMAP" id="MF_00034">
    <property type="entry name" value="RuvC"/>
    <property type="match status" value="1"/>
</dbReference>
<dbReference type="PROSITE" id="PS01321">
    <property type="entry name" value="RUVC"/>
    <property type="match status" value="1"/>
</dbReference>
<dbReference type="FunFam" id="3.30.420.10:FF:000002">
    <property type="entry name" value="Crossover junction endodeoxyribonuclease RuvC"/>
    <property type="match status" value="1"/>
</dbReference>
<comment type="subcellular location">
    <subcellularLocation>
        <location evidence="13">Cytoplasm</location>
    </subcellularLocation>
</comment>
<proteinExistence type="inferred from homology"/>
<comment type="cofactor">
    <cofactor evidence="13">
        <name>Mg(2+)</name>
        <dbReference type="ChEBI" id="CHEBI:18420"/>
    </cofactor>
    <text evidence="13">Binds 2 Mg(2+) ion per subunit.</text>
</comment>
<evidence type="ECO:0000256" key="9">
    <source>
        <dbReference type="ARBA" id="ARBA00023125"/>
    </source>
</evidence>
<evidence type="ECO:0000256" key="13">
    <source>
        <dbReference type="HAMAP-Rule" id="MF_00034"/>
    </source>
</evidence>
<comment type="subunit">
    <text evidence="13">Homodimer which binds Holliday junction (HJ) DNA. The HJ becomes 2-fold symmetrical on binding to RuvC with unstacked arms; it has a different conformation from HJ DNA in complex with RuvA. In the full resolvosome a probable DNA-RuvA(4)-RuvB(12)-RuvC(2) complex forms which resolves the HJ.</text>
</comment>
<comment type="similarity">
    <text evidence="1 13">Belongs to the RuvC family.</text>
</comment>
<evidence type="ECO:0000256" key="11">
    <source>
        <dbReference type="ARBA" id="ARBA00023204"/>
    </source>
</evidence>
<dbReference type="EMBL" id="LR778114">
    <property type="protein sequence ID" value="CAB1128421.1"/>
    <property type="molecule type" value="Genomic_DNA"/>
</dbReference>
<dbReference type="GO" id="GO:0006281">
    <property type="term" value="P:DNA repair"/>
    <property type="evidence" value="ECO:0007669"/>
    <property type="project" value="UniProtKB-UniRule"/>
</dbReference>